<dbReference type="PANTHER" id="PTHR42760">
    <property type="entry name" value="SHORT-CHAIN DEHYDROGENASES/REDUCTASES FAMILY MEMBER"/>
    <property type="match status" value="1"/>
</dbReference>
<proteinExistence type="inferred from homology"/>
<dbReference type="FunFam" id="3.40.50.720:FF:000084">
    <property type="entry name" value="Short-chain dehydrogenase reductase"/>
    <property type="match status" value="1"/>
</dbReference>
<gene>
    <name evidence="3" type="ORF">H9704_07795</name>
</gene>
<evidence type="ECO:0000256" key="1">
    <source>
        <dbReference type="ARBA" id="ARBA00006484"/>
    </source>
</evidence>
<dbReference type="PRINTS" id="PR00081">
    <property type="entry name" value="GDHRDH"/>
</dbReference>
<dbReference type="SUPFAM" id="SSF51735">
    <property type="entry name" value="NAD(P)-binding Rossmann-fold domains"/>
    <property type="match status" value="1"/>
</dbReference>
<sequence length="254" mass="27829">MKNALITGGSRGIGLAIAKELGTNGYRVGIMATKPEEHYPDSSRALKEAGVSCCWFSGNIADTEDRKRVAGQAAEAFGDIHVLVNNAGVAPRVRGDILTMSEENYDYVMDTNTKGNMFMTQLIARKMIEQELCGGRRGTIINISSCSAETVSIDRGEYCVSKAGISMLTKLYAARLAREQIYVYEIRPGVIQTDMTSKAKEKYDGLIGEGIFPIARWGMPEDVARAVMAFCSDDFCYTTGNYIDVDGGFHIRQL</sequence>
<organism evidence="3 4">
    <name type="scientific">Candidatus Enterocloster excrementipullorum</name>
    <dbReference type="NCBI Taxonomy" id="2838559"/>
    <lineage>
        <taxon>Bacteria</taxon>
        <taxon>Bacillati</taxon>
        <taxon>Bacillota</taxon>
        <taxon>Clostridia</taxon>
        <taxon>Lachnospirales</taxon>
        <taxon>Lachnospiraceae</taxon>
        <taxon>Enterocloster</taxon>
    </lineage>
</organism>
<accession>A0A9D2N0A7</accession>
<dbReference type="EMBL" id="DWWT01000034">
    <property type="protein sequence ID" value="HJC06042.1"/>
    <property type="molecule type" value="Genomic_DNA"/>
</dbReference>
<dbReference type="GO" id="GO:0008206">
    <property type="term" value="P:bile acid metabolic process"/>
    <property type="evidence" value="ECO:0007669"/>
    <property type="project" value="UniProtKB-ARBA"/>
</dbReference>
<evidence type="ECO:0000256" key="2">
    <source>
        <dbReference type="ARBA" id="ARBA00023002"/>
    </source>
</evidence>
<dbReference type="PROSITE" id="PS00061">
    <property type="entry name" value="ADH_SHORT"/>
    <property type="match status" value="1"/>
</dbReference>
<dbReference type="Proteomes" id="UP000823910">
    <property type="component" value="Unassembled WGS sequence"/>
</dbReference>
<name>A0A9D2N0A7_9FIRM</name>
<dbReference type="AlphaFoldDB" id="A0A9D2N0A7"/>
<dbReference type="GO" id="GO:0006633">
    <property type="term" value="P:fatty acid biosynthetic process"/>
    <property type="evidence" value="ECO:0007669"/>
    <property type="project" value="TreeGrafter"/>
</dbReference>
<comment type="similarity">
    <text evidence="1">Belongs to the short-chain dehydrogenases/reductases (SDR) family.</text>
</comment>
<dbReference type="Gene3D" id="3.40.50.720">
    <property type="entry name" value="NAD(P)-binding Rossmann-like Domain"/>
    <property type="match status" value="1"/>
</dbReference>
<dbReference type="GO" id="GO:0048038">
    <property type="term" value="F:quinone binding"/>
    <property type="evidence" value="ECO:0007669"/>
    <property type="project" value="TreeGrafter"/>
</dbReference>
<dbReference type="PANTHER" id="PTHR42760:SF133">
    <property type="entry name" value="3-OXOACYL-[ACYL-CARRIER-PROTEIN] REDUCTASE"/>
    <property type="match status" value="1"/>
</dbReference>
<reference evidence="3" key="1">
    <citation type="journal article" date="2021" name="PeerJ">
        <title>Extensive microbial diversity within the chicken gut microbiome revealed by metagenomics and culture.</title>
        <authorList>
            <person name="Gilroy R."/>
            <person name="Ravi A."/>
            <person name="Getino M."/>
            <person name="Pursley I."/>
            <person name="Horton D.L."/>
            <person name="Alikhan N.F."/>
            <person name="Baker D."/>
            <person name="Gharbi K."/>
            <person name="Hall N."/>
            <person name="Watson M."/>
            <person name="Adriaenssens E.M."/>
            <person name="Foster-Nyarko E."/>
            <person name="Jarju S."/>
            <person name="Secka A."/>
            <person name="Antonio M."/>
            <person name="Oren A."/>
            <person name="Chaudhuri R.R."/>
            <person name="La Ragione R."/>
            <person name="Hildebrand F."/>
            <person name="Pallen M.J."/>
        </authorList>
    </citation>
    <scope>NUCLEOTIDE SEQUENCE</scope>
    <source>
        <strain evidence="3">CHK180-15479</strain>
    </source>
</reference>
<evidence type="ECO:0000313" key="4">
    <source>
        <dbReference type="Proteomes" id="UP000823910"/>
    </source>
</evidence>
<comment type="caution">
    <text evidence="3">The sequence shown here is derived from an EMBL/GenBank/DDBJ whole genome shotgun (WGS) entry which is preliminary data.</text>
</comment>
<dbReference type="NCBIfam" id="NF009386">
    <property type="entry name" value="PRK12745.1"/>
    <property type="match status" value="1"/>
</dbReference>
<dbReference type="InterPro" id="IPR020904">
    <property type="entry name" value="Sc_DH/Rdtase_CS"/>
</dbReference>
<dbReference type="GO" id="GO:0016616">
    <property type="term" value="F:oxidoreductase activity, acting on the CH-OH group of donors, NAD or NADP as acceptor"/>
    <property type="evidence" value="ECO:0007669"/>
    <property type="project" value="TreeGrafter"/>
</dbReference>
<evidence type="ECO:0000313" key="3">
    <source>
        <dbReference type="EMBL" id="HJC06042.1"/>
    </source>
</evidence>
<dbReference type="PRINTS" id="PR00080">
    <property type="entry name" value="SDRFAMILY"/>
</dbReference>
<dbReference type="Pfam" id="PF13561">
    <property type="entry name" value="adh_short_C2"/>
    <property type="match status" value="1"/>
</dbReference>
<keyword evidence="2" id="KW-0560">Oxidoreductase</keyword>
<protein>
    <submittedName>
        <fullName evidence="3">3-ketoacyl-ACP reductase</fullName>
    </submittedName>
</protein>
<dbReference type="InterPro" id="IPR002347">
    <property type="entry name" value="SDR_fam"/>
</dbReference>
<reference evidence="3" key="2">
    <citation type="submission" date="2021-04" db="EMBL/GenBank/DDBJ databases">
        <authorList>
            <person name="Gilroy R."/>
        </authorList>
    </citation>
    <scope>NUCLEOTIDE SEQUENCE</scope>
    <source>
        <strain evidence="3">CHK180-15479</strain>
    </source>
</reference>
<dbReference type="InterPro" id="IPR036291">
    <property type="entry name" value="NAD(P)-bd_dom_sf"/>
</dbReference>